<reference evidence="1" key="1">
    <citation type="submission" date="2023-07" db="EMBL/GenBank/DDBJ databases">
        <authorList>
            <person name="Haufschild T."/>
            <person name="Kallscheuer N."/>
            <person name="Hammer J."/>
            <person name="Kohn T."/>
            <person name="Kabuu M."/>
            <person name="Jogler M."/>
            <person name="Wohfarth N."/>
            <person name="Heuer A."/>
            <person name="Rohde M."/>
            <person name="van Teeseling M.C.F."/>
            <person name="Jogler C."/>
        </authorList>
    </citation>
    <scope>NUCLEOTIDE SEQUENCE</scope>
    <source>
        <strain evidence="1">Strain 138</strain>
        <strain evidence="2">Strain 318</strain>
    </source>
</reference>
<name>A0AA49Q4T8_9BACT</name>
<evidence type="ECO:0000313" key="2">
    <source>
        <dbReference type="EMBL" id="WKW15101.1"/>
    </source>
</evidence>
<gene>
    <name evidence="1" type="ORF">Strain138_001474</name>
    <name evidence="2" type="ORF">Strain318_001474</name>
</gene>
<proteinExistence type="predicted"/>
<accession>A0AA49Q4T8</accession>
<accession>A0AA49Q7T1</accession>
<evidence type="ECO:0000313" key="1">
    <source>
        <dbReference type="EMBL" id="WKW12192.1"/>
    </source>
</evidence>
<dbReference type="Proteomes" id="UP001229955">
    <property type="component" value="Chromosome"/>
</dbReference>
<dbReference type="EMBL" id="CP130613">
    <property type="protein sequence ID" value="WKW15101.1"/>
    <property type="molecule type" value="Genomic_DNA"/>
</dbReference>
<dbReference type="RefSeq" id="WP_367887865.1">
    <property type="nucleotide sequence ID" value="NZ_CP130612.1"/>
</dbReference>
<dbReference type="EMBL" id="CP130612">
    <property type="protein sequence ID" value="WKW12192.1"/>
    <property type="molecule type" value="Genomic_DNA"/>
</dbReference>
<sequence length="350" mass="38350">MRPQFHSTNRVATRSAAARRGECDELIRALGVVVFTLLFVGCNRASQDSNDAVLVLEEFASDSVPSSYPVSGAVRGARYLAVWSSVTDTMLLKAHNGTEWEKLRLPTGRVLGVAFESDELLSVIDSASIFRVASNGRVLSQLRMSLPFAPFAAVRARDKWIVAGRLSGGDVGLLALSSADGSFSDVGVVSARSVAAPRGDTSFFANAWLTWYRGELVVSSSQNPFRVFLIDEAGDQSRTLEPPYAAVDVQRDTESAEWVGLHTHSLGCGYIQVLADLRSDMRRLIVYDEDGSFLRESLVTVSLGILESDPVRKELIALRRFAHDEIVLYRWGWLGRDSTKGGRVCDETGR</sequence>
<evidence type="ECO:0000313" key="3">
    <source>
        <dbReference type="Proteomes" id="UP001229955"/>
    </source>
</evidence>
<dbReference type="KEGG" id="pspc:Strain318_001474"/>
<keyword evidence="3" id="KW-1185">Reference proteome</keyword>
<organism evidence="1">
    <name type="scientific">Pseudogemmatithrix spongiicola</name>
    <dbReference type="NCBI Taxonomy" id="3062599"/>
    <lineage>
        <taxon>Bacteria</taxon>
        <taxon>Pseudomonadati</taxon>
        <taxon>Gemmatimonadota</taxon>
        <taxon>Gemmatimonadia</taxon>
        <taxon>Gemmatimonadales</taxon>
        <taxon>Gemmatimonadaceae</taxon>
        <taxon>Pseudogemmatithrix</taxon>
    </lineage>
</organism>
<protein>
    <submittedName>
        <fullName evidence="1">Uncharacterized protein</fullName>
    </submittedName>
</protein>
<dbReference type="AlphaFoldDB" id="A0AA49Q4T8"/>